<proteinExistence type="predicted"/>
<accession>A0A834NQ62</accession>
<evidence type="ECO:0000313" key="3">
    <source>
        <dbReference type="Proteomes" id="UP000600918"/>
    </source>
</evidence>
<gene>
    <name evidence="2" type="ORF">H0235_012111</name>
</gene>
<feature type="compositionally biased region" description="Gly residues" evidence="1">
    <location>
        <begin position="7"/>
        <end position="32"/>
    </location>
</feature>
<evidence type="ECO:0000313" key="2">
    <source>
        <dbReference type="EMBL" id="KAF7415519.1"/>
    </source>
</evidence>
<dbReference type="Proteomes" id="UP000600918">
    <property type="component" value="Unassembled WGS sequence"/>
</dbReference>
<feature type="region of interest" description="Disordered" evidence="1">
    <location>
        <begin position="1"/>
        <end position="58"/>
    </location>
</feature>
<feature type="compositionally biased region" description="Basic and acidic residues" evidence="1">
    <location>
        <begin position="42"/>
        <end position="52"/>
    </location>
</feature>
<comment type="caution">
    <text evidence="2">The sequence shown here is derived from an EMBL/GenBank/DDBJ whole genome shotgun (WGS) entry which is preliminary data.</text>
</comment>
<keyword evidence="3" id="KW-1185">Reference proteome</keyword>
<dbReference type="EMBL" id="JACSDY010000011">
    <property type="protein sequence ID" value="KAF7415519.1"/>
    <property type="molecule type" value="Genomic_DNA"/>
</dbReference>
<reference evidence="2" key="1">
    <citation type="journal article" date="2020" name="G3 (Bethesda)">
        <title>High-Quality Assemblies for Three Invasive Social Wasps from the &lt;i&gt;Vespula&lt;/i&gt; Genus.</title>
        <authorList>
            <person name="Harrop T.W.R."/>
            <person name="Guhlin J."/>
            <person name="McLaughlin G.M."/>
            <person name="Permina E."/>
            <person name="Stockwell P."/>
            <person name="Gilligan J."/>
            <person name="Le Lec M.F."/>
            <person name="Gruber M.A.M."/>
            <person name="Quinn O."/>
            <person name="Lovegrove M."/>
            <person name="Duncan E.J."/>
            <person name="Remnant E.J."/>
            <person name="Van Eeckhoven J."/>
            <person name="Graham B."/>
            <person name="Knapp R.A."/>
            <person name="Langford K.W."/>
            <person name="Kronenberg Z."/>
            <person name="Press M.O."/>
            <person name="Eacker S.M."/>
            <person name="Wilson-Rankin E.E."/>
            <person name="Purcell J."/>
            <person name="Lester P.J."/>
            <person name="Dearden P.K."/>
        </authorList>
    </citation>
    <scope>NUCLEOTIDE SEQUENCE</scope>
    <source>
        <strain evidence="2">Volc-1</strain>
    </source>
</reference>
<evidence type="ECO:0000256" key="1">
    <source>
        <dbReference type="SAM" id="MobiDB-lite"/>
    </source>
</evidence>
<organism evidence="2 3">
    <name type="scientific">Vespula pensylvanica</name>
    <name type="common">Western yellow jacket</name>
    <name type="synonym">Wasp</name>
    <dbReference type="NCBI Taxonomy" id="30213"/>
    <lineage>
        <taxon>Eukaryota</taxon>
        <taxon>Metazoa</taxon>
        <taxon>Ecdysozoa</taxon>
        <taxon>Arthropoda</taxon>
        <taxon>Hexapoda</taxon>
        <taxon>Insecta</taxon>
        <taxon>Pterygota</taxon>
        <taxon>Neoptera</taxon>
        <taxon>Endopterygota</taxon>
        <taxon>Hymenoptera</taxon>
        <taxon>Apocrita</taxon>
        <taxon>Aculeata</taxon>
        <taxon>Vespoidea</taxon>
        <taxon>Vespidae</taxon>
        <taxon>Vespinae</taxon>
        <taxon>Vespula</taxon>
    </lineage>
</organism>
<protein>
    <submittedName>
        <fullName evidence="2">Uncharacterized protein</fullName>
    </submittedName>
</protein>
<sequence length="154" mass="16825">MELLEVGGDGVGGGGGGGGSGSGDGGGVGGGKRGGEQASPEATREDRGDRPRWRCTTKFSINVDKNNEQSMLTKVKDTQKVLRTADFNVTKRGNIDEITYAYMIEVLKNADIKKEDSCRFHVSSPSNGKSQVLRYTLCNMQNFSHVKKSWRWNY</sequence>
<name>A0A834NQ62_VESPE</name>
<dbReference type="AlphaFoldDB" id="A0A834NQ62"/>